<dbReference type="InterPro" id="IPR055178">
    <property type="entry name" value="RsdA/BaiN/AoA(So)-like_dom"/>
</dbReference>
<keyword evidence="2" id="KW-0285">Flavoprotein</keyword>
<dbReference type="PANTHER" id="PTHR42887">
    <property type="entry name" value="OS12G0638800 PROTEIN"/>
    <property type="match status" value="1"/>
</dbReference>
<evidence type="ECO:0000256" key="3">
    <source>
        <dbReference type="ARBA" id="ARBA00022827"/>
    </source>
</evidence>
<dbReference type="GeneID" id="99986791"/>
<dbReference type="Pfam" id="PF03486">
    <property type="entry name" value="HI0933_like"/>
    <property type="match status" value="1"/>
</dbReference>
<evidence type="ECO:0000259" key="5">
    <source>
        <dbReference type="Pfam" id="PF22780"/>
    </source>
</evidence>
<protein>
    <recommendedName>
        <fullName evidence="8">Aminoacetone oxidase family FAD-binding enzyme</fullName>
    </recommendedName>
</protein>
<dbReference type="EMBL" id="FOIR01000002">
    <property type="protein sequence ID" value="SEW22790.1"/>
    <property type="molecule type" value="Genomic_DNA"/>
</dbReference>
<organism evidence="6 7">
    <name type="scientific">Roseivirga pacifica</name>
    <dbReference type="NCBI Taxonomy" id="1267423"/>
    <lineage>
        <taxon>Bacteria</taxon>
        <taxon>Pseudomonadati</taxon>
        <taxon>Bacteroidota</taxon>
        <taxon>Cytophagia</taxon>
        <taxon>Cytophagales</taxon>
        <taxon>Roseivirgaceae</taxon>
        <taxon>Roseivirga</taxon>
    </lineage>
</organism>
<evidence type="ECO:0000256" key="1">
    <source>
        <dbReference type="ARBA" id="ARBA00001974"/>
    </source>
</evidence>
<evidence type="ECO:0000313" key="7">
    <source>
        <dbReference type="Proteomes" id="UP000199437"/>
    </source>
</evidence>
<dbReference type="Gene3D" id="2.40.30.10">
    <property type="entry name" value="Translation factors"/>
    <property type="match status" value="1"/>
</dbReference>
<comment type="cofactor">
    <cofactor evidence="1">
        <name>FAD</name>
        <dbReference type="ChEBI" id="CHEBI:57692"/>
    </cofactor>
</comment>
<keyword evidence="7" id="KW-1185">Reference proteome</keyword>
<dbReference type="Gene3D" id="1.10.8.260">
    <property type="entry name" value="HI0933 insert domain-like"/>
    <property type="match status" value="1"/>
</dbReference>
<sequence length="400" mass="43986">MSNLKVAVIGGGAAGFFAAISAKSHHPKAQVQVFEKTSKLLAKVKVSGGGRCNVTHACPKPAELIKFYPRGSKKLRKVFDQFSVNDTIDWYESRGVELKTEADNRMFPVTDNSQTIIDCLMAESKRLGVQINLNTAIRQIEKVATGFTLDGAFFNKVIVATGGSPKLAGFEWLQKLGHTIESPVPSLFTFNMPKEPVKALMGVSVPNATVKVIGTKLVQSGPLLITHWGMSGPAILKTSAWGARELAEKNYHFTAQINWLADKKEEALREELSHFITENGKRQIKNKNPFGLPQRLWDFLLEKVEISAIKPWMELGKKDKNRLVNVLINDQYQVAGKTTFKEEFVTCGGVSLSQVDFKSMQSTVCPGLYFAGEVLDVDGVTGGFNFQAAWSTGFVAGRLL</sequence>
<keyword evidence="3" id="KW-0274">FAD</keyword>
<dbReference type="AlphaFoldDB" id="A0A1I0Q749"/>
<evidence type="ECO:0008006" key="8">
    <source>
        <dbReference type="Google" id="ProtNLM"/>
    </source>
</evidence>
<evidence type="ECO:0000259" key="4">
    <source>
        <dbReference type="Pfam" id="PF03486"/>
    </source>
</evidence>
<dbReference type="Pfam" id="PF22780">
    <property type="entry name" value="HI0933_like_1st"/>
    <property type="match status" value="1"/>
</dbReference>
<dbReference type="InterPro" id="IPR023166">
    <property type="entry name" value="BaiN-like_dom_sf"/>
</dbReference>
<reference evidence="7" key="1">
    <citation type="submission" date="2016-10" db="EMBL/GenBank/DDBJ databases">
        <authorList>
            <person name="Varghese N."/>
            <person name="Submissions S."/>
        </authorList>
    </citation>
    <scope>NUCLEOTIDE SEQUENCE [LARGE SCALE GENOMIC DNA]</scope>
    <source>
        <strain evidence="7">CGMCC 1.12402</strain>
    </source>
</reference>
<dbReference type="SUPFAM" id="SSF51905">
    <property type="entry name" value="FAD/NAD(P)-binding domain"/>
    <property type="match status" value="1"/>
</dbReference>
<proteinExistence type="predicted"/>
<dbReference type="InterPro" id="IPR057661">
    <property type="entry name" value="RsdA/BaiN/AoA(So)_Rossmann"/>
</dbReference>
<evidence type="ECO:0000256" key="2">
    <source>
        <dbReference type="ARBA" id="ARBA00022630"/>
    </source>
</evidence>
<feature type="domain" description="RsdA/BaiN/AoA(So)-like insert" evidence="5">
    <location>
        <begin position="184"/>
        <end position="345"/>
    </location>
</feature>
<dbReference type="InterPro" id="IPR004792">
    <property type="entry name" value="BaiN-like"/>
</dbReference>
<dbReference type="PRINTS" id="PR00368">
    <property type="entry name" value="FADPNR"/>
</dbReference>
<dbReference type="SUPFAM" id="SSF160996">
    <property type="entry name" value="HI0933 insert domain-like"/>
    <property type="match status" value="1"/>
</dbReference>
<gene>
    <name evidence="6" type="ORF">SAMN05216290_2078</name>
</gene>
<dbReference type="STRING" id="1267423.SAMN05216290_2078"/>
<feature type="domain" description="RsdA/BaiN/AoA(So)-like Rossmann fold-like" evidence="4">
    <location>
        <begin position="5"/>
        <end position="398"/>
    </location>
</feature>
<dbReference type="PANTHER" id="PTHR42887:SF2">
    <property type="entry name" value="OS12G0638800 PROTEIN"/>
    <property type="match status" value="1"/>
</dbReference>
<dbReference type="Gene3D" id="3.50.50.60">
    <property type="entry name" value="FAD/NAD(P)-binding domain"/>
    <property type="match status" value="1"/>
</dbReference>
<dbReference type="PRINTS" id="PR00411">
    <property type="entry name" value="PNDRDTASEI"/>
</dbReference>
<dbReference type="NCBIfam" id="TIGR00275">
    <property type="entry name" value="aminoacetone oxidase family FAD-binding enzyme"/>
    <property type="match status" value="1"/>
</dbReference>
<accession>A0A1I0Q749</accession>
<evidence type="ECO:0000313" key="6">
    <source>
        <dbReference type="EMBL" id="SEW22790.1"/>
    </source>
</evidence>
<name>A0A1I0Q749_9BACT</name>
<dbReference type="RefSeq" id="WP_222843628.1">
    <property type="nucleotide sequence ID" value="NZ_FOIR01000002.1"/>
</dbReference>
<dbReference type="Proteomes" id="UP000199437">
    <property type="component" value="Unassembled WGS sequence"/>
</dbReference>
<dbReference type="InterPro" id="IPR036188">
    <property type="entry name" value="FAD/NAD-bd_sf"/>
</dbReference>